<dbReference type="FunCoup" id="A0A448YSH8">
    <property type="interactions" value="273"/>
</dbReference>
<dbReference type="OrthoDB" id="67566at2759"/>
<accession>A0A448YSH8</accession>
<proteinExistence type="inferred from homology"/>
<keyword evidence="8 9" id="KW-0472">Membrane</keyword>
<dbReference type="PANTHER" id="PTHR12692">
    <property type="entry name" value="DOLICHYL-DIPHOSPHOOLIGOSACCHARIDE--PROTEIN GLYCOSYLTRANSFERASE-RELATED"/>
    <property type="match status" value="1"/>
</dbReference>
<evidence type="ECO:0000256" key="6">
    <source>
        <dbReference type="ARBA" id="ARBA00022824"/>
    </source>
</evidence>
<evidence type="ECO:0000313" key="10">
    <source>
        <dbReference type="EMBL" id="VEU23874.1"/>
    </source>
</evidence>
<dbReference type="InterPro" id="IPR021149">
    <property type="entry name" value="OligosaccharylTrfase_OST3/OST6"/>
</dbReference>
<comment type="function">
    <text evidence="1">Subunit of the oligosaccharyl transferase (OST) complex that catalyzes the initial transfer of a defined glycan (Glc(3)Man(9)GlcNAc(2) in eukaryotes) from the lipid carrier dolichol-pyrophosphate to an asparagine residue within an Asn-X-Ser/Thr consensus motif in nascent polypeptide chains, the first step in protein N-glycosylation. N-glycosylation occurs cotranslationally and the complex associates with the Sec61 complex at the channel-forming translocon complex that mediates protein translocation across the endoplasmic reticulum (ER). All subunits are required for a maximal enzyme activity.</text>
</comment>
<protein>
    <submittedName>
        <fullName evidence="10">DEKNAAC104846</fullName>
    </submittedName>
</protein>
<keyword evidence="7 9" id="KW-1133">Transmembrane helix</keyword>
<dbReference type="SUPFAM" id="SSF52833">
    <property type="entry name" value="Thioredoxin-like"/>
    <property type="match status" value="1"/>
</dbReference>
<dbReference type="AlphaFoldDB" id="A0A448YSH8"/>
<feature type="transmembrane region" description="Helical" evidence="9">
    <location>
        <begin position="194"/>
        <end position="212"/>
    </location>
</feature>
<keyword evidence="6" id="KW-0256">Endoplasmic reticulum</keyword>
<evidence type="ECO:0000256" key="1">
    <source>
        <dbReference type="ARBA" id="ARBA00002791"/>
    </source>
</evidence>
<keyword evidence="11" id="KW-1185">Reference proteome</keyword>
<keyword evidence="4 9" id="KW-0812">Transmembrane</keyword>
<feature type="transmembrane region" description="Helical" evidence="9">
    <location>
        <begin position="161"/>
        <end position="182"/>
    </location>
</feature>
<evidence type="ECO:0000256" key="8">
    <source>
        <dbReference type="ARBA" id="ARBA00023136"/>
    </source>
</evidence>
<evidence type="ECO:0000256" key="2">
    <source>
        <dbReference type="ARBA" id="ARBA00004477"/>
    </source>
</evidence>
<dbReference type="Pfam" id="PF04756">
    <property type="entry name" value="OST3_OST6"/>
    <property type="match status" value="1"/>
</dbReference>
<reference evidence="10 11" key="1">
    <citation type="submission" date="2018-12" db="EMBL/GenBank/DDBJ databases">
        <authorList>
            <person name="Tiukova I."/>
            <person name="Dainat J."/>
        </authorList>
    </citation>
    <scope>NUCLEOTIDE SEQUENCE [LARGE SCALE GENOMIC DNA]</scope>
</reference>
<evidence type="ECO:0000256" key="7">
    <source>
        <dbReference type="ARBA" id="ARBA00022989"/>
    </source>
</evidence>
<comment type="subcellular location">
    <subcellularLocation>
        <location evidence="2">Endoplasmic reticulum membrane</location>
        <topology evidence="2">Multi-pass membrane protein</topology>
    </subcellularLocation>
</comment>
<organism evidence="10 11">
    <name type="scientific">Brettanomyces naardenensis</name>
    <name type="common">Yeast</name>
    <dbReference type="NCBI Taxonomy" id="13370"/>
    <lineage>
        <taxon>Eukaryota</taxon>
        <taxon>Fungi</taxon>
        <taxon>Dikarya</taxon>
        <taxon>Ascomycota</taxon>
        <taxon>Saccharomycotina</taxon>
        <taxon>Pichiomycetes</taxon>
        <taxon>Pichiales</taxon>
        <taxon>Pichiaceae</taxon>
        <taxon>Brettanomyces</taxon>
    </lineage>
</organism>
<evidence type="ECO:0000313" key="11">
    <source>
        <dbReference type="Proteomes" id="UP000290900"/>
    </source>
</evidence>
<comment type="similarity">
    <text evidence="3">Belongs to the OST3/OST6 family.</text>
</comment>
<dbReference type="EMBL" id="CAACVR010000056">
    <property type="protein sequence ID" value="VEU23874.1"/>
    <property type="molecule type" value="Genomic_DNA"/>
</dbReference>
<dbReference type="GO" id="GO:0008250">
    <property type="term" value="C:oligosaccharyltransferase complex"/>
    <property type="evidence" value="ECO:0007669"/>
    <property type="project" value="TreeGrafter"/>
</dbReference>
<evidence type="ECO:0000256" key="5">
    <source>
        <dbReference type="ARBA" id="ARBA00022729"/>
    </source>
</evidence>
<dbReference type="Gene3D" id="3.40.30.10">
    <property type="entry name" value="Glutaredoxin"/>
    <property type="match status" value="1"/>
</dbReference>
<evidence type="ECO:0000256" key="9">
    <source>
        <dbReference type="SAM" id="Phobius"/>
    </source>
</evidence>
<dbReference type="GO" id="GO:0018279">
    <property type="term" value="P:protein N-linked glycosylation via asparagine"/>
    <property type="evidence" value="ECO:0007669"/>
    <property type="project" value="TreeGrafter"/>
</dbReference>
<feature type="transmembrane region" description="Helical" evidence="9">
    <location>
        <begin position="245"/>
        <end position="263"/>
    </location>
</feature>
<name>A0A448YSH8_BRENA</name>
<dbReference type="STRING" id="13370.A0A448YSH8"/>
<evidence type="ECO:0000256" key="3">
    <source>
        <dbReference type="ARBA" id="ARBA00009561"/>
    </source>
</evidence>
<feature type="transmembrane region" description="Helical" evidence="9">
    <location>
        <begin position="275"/>
        <end position="294"/>
    </location>
</feature>
<keyword evidence="5" id="KW-0732">Signal</keyword>
<dbReference type="PANTHER" id="PTHR12692:SF0">
    <property type="entry name" value="GH11935P"/>
    <property type="match status" value="1"/>
</dbReference>
<dbReference type="Proteomes" id="UP000290900">
    <property type="component" value="Unassembled WGS sequence"/>
</dbReference>
<evidence type="ECO:0000256" key="4">
    <source>
        <dbReference type="ARBA" id="ARBA00022692"/>
    </source>
</evidence>
<dbReference type="InParanoid" id="A0A448YSH8"/>
<gene>
    <name evidence="10" type="ORF">BRENAR_LOCUS4603</name>
</gene>
<sequence length="311" mass="35169">MKSMGSASLVRITDRNYHDLLTNEDYSLVIFLTASSSRVGCVLCAEMMPKYAQMATSYYKNLRSSTSFPVEDTQDSEEEKARFVVAYADFGECQEFFQGLEISSVPKIYYYAPGKAVHMASPTDEYRFIGDESAQNFGEWILSHSEKSDASLFKVVETPDYQSMFLTIFAILGFAVAFYRHSDKVFAFIYNKKLWRAACMILSILFCSGYMYNNIRGTEFTGKGKDGEILYFSPSQQSQYGAETQIISVVYAFLAVGVILILDTNRKLTDPKLRFIANLAASVTVYFLYAYLLSCFRVKSGGYPFKLLSFA</sequence>
<dbReference type="InterPro" id="IPR036249">
    <property type="entry name" value="Thioredoxin-like_sf"/>
</dbReference>